<sequence>MPLTKSCGGMGFTDFMAFDNALLARQRWRLKIPECIPGLNDDRNYYPNFGFLEADRGAKASWAWPWSSLIKGRDIGSGVL</sequence>
<keyword evidence="2" id="KW-1185">Reference proteome</keyword>
<reference evidence="1" key="1">
    <citation type="submission" date="2022-02" db="EMBL/GenBank/DDBJ databases">
        <title>Plant Genome Project.</title>
        <authorList>
            <person name="Zhang R.-G."/>
        </authorList>
    </citation>
    <scope>NUCLEOTIDE SEQUENCE</scope>
    <source>
        <strain evidence="1">AT1</strain>
    </source>
</reference>
<dbReference type="Proteomes" id="UP001062846">
    <property type="component" value="Chromosome 4"/>
</dbReference>
<name>A0ACC0NY98_RHOML</name>
<organism evidence="1 2">
    <name type="scientific">Rhododendron molle</name>
    <name type="common">Chinese azalea</name>
    <name type="synonym">Azalea mollis</name>
    <dbReference type="NCBI Taxonomy" id="49168"/>
    <lineage>
        <taxon>Eukaryota</taxon>
        <taxon>Viridiplantae</taxon>
        <taxon>Streptophyta</taxon>
        <taxon>Embryophyta</taxon>
        <taxon>Tracheophyta</taxon>
        <taxon>Spermatophyta</taxon>
        <taxon>Magnoliopsida</taxon>
        <taxon>eudicotyledons</taxon>
        <taxon>Gunneridae</taxon>
        <taxon>Pentapetalae</taxon>
        <taxon>asterids</taxon>
        <taxon>Ericales</taxon>
        <taxon>Ericaceae</taxon>
        <taxon>Ericoideae</taxon>
        <taxon>Rhodoreae</taxon>
        <taxon>Rhododendron</taxon>
    </lineage>
</organism>
<comment type="caution">
    <text evidence="1">The sequence shown here is derived from an EMBL/GenBank/DDBJ whole genome shotgun (WGS) entry which is preliminary data.</text>
</comment>
<evidence type="ECO:0000313" key="2">
    <source>
        <dbReference type="Proteomes" id="UP001062846"/>
    </source>
</evidence>
<protein>
    <submittedName>
        <fullName evidence="1">Uncharacterized protein</fullName>
    </submittedName>
</protein>
<accession>A0ACC0NY98</accession>
<proteinExistence type="predicted"/>
<evidence type="ECO:0000313" key="1">
    <source>
        <dbReference type="EMBL" id="KAI8557732.1"/>
    </source>
</evidence>
<dbReference type="EMBL" id="CM046391">
    <property type="protein sequence ID" value="KAI8557732.1"/>
    <property type="molecule type" value="Genomic_DNA"/>
</dbReference>
<gene>
    <name evidence="1" type="ORF">RHMOL_Rhmol04G0032700</name>
</gene>